<accession>A0ABR7R0U1</accession>
<dbReference type="PANTHER" id="PTHR35891">
    <property type="entry name" value="THIOL:DISULFIDE INTERCHANGE PROTEIN DSBA"/>
    <property type="match status" value="1"/>
</dbReference>
<evidence type="ECO:0000256" key="3">
    <source>
        <dbReference type="ARBA" id="ARBA00023157"/>
    </source>
</evidence>
<keyword evidence="4" id="KW-0676">Redox-active center</keyword>
<keyword evidence="9" id="KW-1185">Reference proteome</keyword>
<evidence type="ECO:0000256" key="5">
    <source>
        <dbReference type="PIRNR" id="PIRNR001488"/>
    </source>
</evidence>
<comment type="subcellular location">
    <subcellularLocation>
        <location evidence="5">Periplasm</location>
    </subcellularLocation>
</comment>
<dbReference type="CDD" id="cd03019">
    <property type="entry name" value="DsbA_DsbA"/>
    <property type="match status" value="1"/>
</dbReference>
<proteinExistence type="inferred from homology"/>
<evidence type="ECO:0000313" key="9">
    <source>
        <dbReference type="Proteomes" id="UP000651208"/>
    </source>
</evidence>
<organism evidence="8 9">
    <name type="scientific">Frischella japonica</name>
    <dbReference type="NCBI Taxonomy" id="2741544"/>
    <lineage>
        <taxon>Bacteria</taxon>
        <taxon>Pseudomonadati</taxon>
        <taxon>Pseudomonadota</taxon>
        <taxon>Gammaproteobacteria</taxon>
        <taxon>Orbales</taxon>
        <taxon>Orbaceae</taxon>
        <taxon>Frischella</taxon>
    </lineage>
</organism>
<sequence length="217" mass="24906">MFKKFFVTISAIIISFCTLAAETEESVEPVKITDGKQYYKLAKFASPEKEVIEFFSFNCSSCFKLERTYKINETITSNLPKNIKFKRYHLNNFGPLAEELSQAWAIANVLGIQNEIASDLYDGIQLDKTIKTADDIKGVFINLGIDEAKYESMKDNFLVKAFEVQQNEARDELQPTSIPSFFVNRLYIINSQGLDATSYETYIKDYSRVINFLLQQD</sequence>
<evidence type="ECO:0000313" key="8">
    <source>
        <dbReference type="EMBL" id="MBC9131883.1"/>
    </source>
</evidence>
<feature type="chain" id="PRO_5045792932" description="Thiol:disulfide interchange protein" evidence="6">
    <location>
        <begin position="21"/>
        <end position="217"/>
    </location>
</feature>
<keyword evidence="5" id="KW-0574">Periplasm</keyword>
<reference evidence="8 9" key="1">
    <citation type="submission" date="2020-06" db="EMBL/GenBank/DDBJ databases">
        <title>Frischella cerana isolated from Apis cerana gut homogenate.</title>
        <authorList>
            <person name="Wolter L.A."/>
            <person name="Suenami S."/>
            <person name="Miyazaki R."/>
        </authorList>
    </citation>
    <scope>NUCLEOTIDE SEQUENCE [LARGE SCALE GENOMIC DNA]</scope>
    <source>
        <strain evidence="8 9">Ac13</strain>
    </source>
</reference>
<dbReference type="RefSeq" id="WP_187756322.1">
    <property type="nucleotide sequence ID" value="NZ_JABURY010000021.1"/>
</dbReference>
<dbReference type="InterPro" id="IPR050824">
    <property type="entry name" value="Thiol_disulfide_DsbA"/>
</dbReference>
<dbReference type="InterPro" id="IPR023205">
    <property type="entry name" value="DsbA/DsbL"/>
</dbReference>
<dbReference type="PANTHER" id="PTHR35891:SF2">
    <property type="entry name" value="THIOL:DISULFIDE INTERCHANGE PROTEIN DSBA"/>
    <property type="match status" value="1"/>
</dbReference>
<evidence type="ECO:0000256" key="1">
    <source>
        <dbReference type="ARBA" id="ARBA00005791"/>
    </source>
</evidence>
<feature type="signal peptide" evidence="6">
    <location>
        <begin position="1"/>
        <end position="20"/>
    </location>
</feature>
<dbReference type="InterPro" id="IPR001853">
    <property type="entry name" value="DSBA-like_thioredoxin_dom"/>
</dbReference>
<comment type="similarity">
    <text evidence="1">Belongs to the thioredoxin family. DsbA subfamily.</text>
</comment>
<keyword evidence="2 6" id="KW-0732">Signal</keyword>
<dbReference type="Pfam" id="PF01323">
    <property type="entry name" value="DSBA"/>
    <property type="match status" value="1"/>
</dbReference>
<dbReference type="EMBL" id="JABURY010000021">
    <property type="protein sequence ID" value="MBC9131883.1"/>
    <property type="molecule type" value="Genomic_DNA"/>
</dbReference>
<keyword evidence="3 5" id="KW-1015">Disulfide bond</keyword>
<evidence type="ECO:0000259" key="7">
    <source>
        <dbReference type="Pfam" id="PF01323"/>
    </source>
</evidence>
<evidence type="ECO:0000256" key="4">
    <source>
        <dbReference type="ARBA" id="ARBA00023284"/>
    </source>
</evidence>
<feature type="domain" description="DSBA-like thioredoxin" evidence="7">
    <location>
        <begin position="51"/>
        <end position="195"/>
    </location>
</feature>
<dbReference type="Gene3D" id="3.40.30.10">
    <property type="entry name" value="Glutaredoxin"/>
    <property type="match status" value="1"/>
</dbReference>
<name>A0ABR7R0U1_9GAMM</name>
<dbReference type="SUPFAM" id="SSF52833">
    <property type="entry name" value="Thioredoxin-like"/>
    <property type="match status" value="1"/>
</dbReference>
<evidence type="ECO:0000256" key="2">
    <source>
        <dbReference type="ARBA" id="ARBA00022729"/>
    </source>
</evidence>
<gene>
    <name evidence="8" type="ORF">FcAc13_11290</name>
</gene>
<protein>
    <recommendedName>
        <fullName evidence="5">Thiol:disulfide interchange protein</fullName>
    </recommendedName>
</protein>
<evidence type="ECO:0000256" key="6">
    <source>
        <dbReference type="SAM" id="SignalP"/>
    </source>
</evidence>
<dbReference type="InterPro" id="IPR036249">
    <property type="entry name" value="Thioredoxin-like_sf"/>
</dbReference>
<dbReference type="Proteomes" id="UP000651208">
    <property type="component" value="Unassembled WGS sequence"/>
</dbReference>
<dbReference type="PIRSF" id="PIRSF001488">
    <property type="entry name" value="Tdi_protein"/>
    <property type="match status" value="1"/>
</dbReference>
<comment type="caution">
    <text evidence="8">The sequence shown here is derived from an EMBL/GenBank/DDBJ whole genome shotgun (WGS) entry which is preliminary data.</text>
</comment>